<protein>
    <recommendedName>
        <fullName evidence="2">Ribosomal silencing factor RsfS</fullName>
    </recommendedName>
</protein>
<keyword evidence="2" id="KW-0963">Cytoplasm</keyword>
<dbReference type="NCBIfam" id="TIGR00090">
    <property type="entry name" value="rsfS_iojap_ybeB"/>
    <property type="match status" value="1"/>
</dbReference>
<evidence type="ECO:0000313" key="3">
    <source>
        <dbReference type="EMBL" id="MBC8576015.1"/>
    </source>
</evidence>
<accession>A0ABR7NI14</accession>
<keyword evidence="2" id="KW-0810">Translation regulation</keyword>
<comment type="function">
    <text evidence="2">Functions as a ribosomal silencing factor. Interacts with ribosomal protein uL14 (rplN), blocking formation of intersubunit bridge B8. Prevents association of the 30S and 50S ribosomal subunits and the formation of functional ribosomes, thus repressing translation.</text>
</comment>
<keyword evidence="2" id="KW-0678">Repressor</keyword>
<dbReference type="InterPro" id="IPR004394">
    <property type="entry name" value="Iojap/RsfS/C7orf30"/>
</dbReference>
<evidence type="ECO:0000256" key="1">
    <source>
        <dbReference type="ARBA" id="ARBA00010574"/>
    </source>
</evidence>
<dbReference type="PANTHER" id="PTHR21043:SF0">
    <property type="entry name" value="MITOCHONDRIAL ASSEMBLY OF RIBOSOMAL LARGE SUBUNIT PROTEIN 1"/>
    <property type="match status" value="1"/>
</dbReference>
<dbReference type="PANTHER" id="PTHR21043">
    <property type="entry name" value="IOJAP SUPERFAMILY ORTHOLOG"/>
    <property type="match status" value="1"/>
</dbReference>
<comment type="similarity">
    <text evidence="1 2">Belongs to the Iojap/RsfS family.</text>
</comment>
<comment type="caution">
    <text evidence="3">The sequence shown here is derived from an EMBL/GenBank/DDBJ whole genome shotgun (WGS) entry which is preliminary data.</text>
</comment>
<comment type="subunit">
    <text evidence="2">Interacts with ribosomal protein uL14 (rplN).</text>
</comment>
<proteinExistence type="inferred from homology"/>
<dbReference type="RefSeq" id="WP_262399574.1">
    <property type="nucleotide sequence ID" value="NZ_JACRTB010000008.1"/>
</dbReference>
<dbReference type="EMBL" id="JACRTB010000008">
    <property type="protein sequence ID" value="MBC8576015.1"/>
    <property type="molecule type" value="Genomic_DNA"/>
</dbReference>
<name>A0ABR7NI14_9FIRM</name>
<dbReference type="Proteomes" id="UP000658131">
    <property type="component" value="Unassembled WGS sequence"/>
</dbReference>
<dbReference type="Pfam" id="PF02410">
    <property type="entry name" value="RsfS"/>
    <property type="match status" value="1"/>
</dbReference>
<keyword evidence="4" id="KW-1185">Reference proteome</keyword>
<dbReference type="HAMAP" id="MF_01477">
    <property type="entry name" value="Iojap_RsfS"/>
    <property type="match status" value="1"/>
</dbReference>
<dbReference type="InterPro" id="IPR043519">
    <property type="entry name" value="NT_sf"/>
</dbReference>
<dbReference type="Gene3D" id="3.30.460.10">
    <property type="entry name" value="Beta Polymerase, domain 2"/>
    <property type="match status" value="1"/>
</dbReference>
<organism evidence="3 4">
    <name type="scientific">Yanshouia hominis</name>
    <dbReference type="NCBI Taxonomy" id="2763673"/>
    <lineage>
        <taxon>Bacteria</taxon>
        <taxon>Bacillati</taxon>
        <taxon>Bacillota</taxon>
        <taxon>Clostridia</taxon>
        <taxon>Eubacteriales</taxon>
        <taxon>Oscillospiraceae</taxon>
        <taxon>Yanshouia</taxon>
    </lineage>
</organism>
<comment type="subcellular location">
    <subcellularLocation>
        <location evidence="2">Cytoplasm</location>
    </subcellularLocation>
</comment>
<reference evidence="3 4" key="1">
    <citation type="submission" date="2020-08" db="EMBL/GenBank/DDBJ databases">
        <title>Genome public.</title>
        <authorList>
            <person name="Liu C."/>
            <person name="Sun Q."/>
        </authorList>
    </citation>
    <scope>NUCLEOTIDE SEQUENCE [LARGE SCALE GENOMIC DNA]</scope>
    <source>
        <strain evidence="3 4">BX1</strain>
    </source>
</reference>
<sequence>MTTLDRAKQIAALIDNKKGEEVRVLQIGTLTTIGDYFVVATGNSTTQVKALADEVEEKLSAEGLEPKRIEGYASASWILLDYYDVIVHIFLKETREFYALERLWGDAPEIDWMK</sequence>
<evidence type="ECO:0000313" key="4">
    <source>
        <dbReference type="Proteomes" id="UP000658131"/>
    </source>
</evidence>
<dbReference type="SUPFAM" id="SSF81301">
    <property type="entry name" value="Nucleotidyltransferase"/>
    <property type="match status" value="1"/>
</dbReference>
<gene>
    <name evidence="2 3" type="primary">rsfS</name>
    <name evidence="3" type="ORF">H8717_06280</name>
</gene>
<evidence type="ECO:0000256" key="2">
    <source>
        <dbReference type="HAMAP-Rule" id="MF_01477"/>
    </source>
</evidence>